<name>A0A420WZK2_9GAMM</name>
<sequence length="249" mass="28831">MNRASSLKNLKKRIDYFLDDTGSQQAPLAEFIQDNFEGCKPFLFGGVVRDLAIHGLNEFKSDVDIVFLNDFNISDFTIDVEKNKFGGHRAFFDRWIIDFWKAEDTWSFSNGIFVFEGVNSLLKTTHTNFESVLYDIENKKIICCERYFEDLVSGYLYIVNKQTPDQKKTLSKVFRSIYENGVISCDQSVASLAVEVFDTCDLTEFYDDYVVTGIPYAFYYKLVKRLLDSWGELLPVDVSDIHSNQKELF</sequence>
<comment type="caution">
    <text evidence="1">The sequence shown here is derived from an EMBL/GenBank/DDBJ whole genome shotgun (WGS) entry which is preliminary data.</text>
</comment>
<organism evidence="1 2">
    <name type="scientific">Kushneria sinocarnis</name>
    <dbReference type="NCBI Taxonomy" id="595502"/>
    <lineage>
        <taxon>Bacteria</taxon>
        <taxon>Pseudomonadati</taxon>
        <taxon>Pseudomonadota</taxon>
        <taxon>Gammaproteobacteria</taxon>
        <taxon>Oceanospirillales</taxon>
        <taxon>Halomonadaceae</taxon>
        <taxon>Kushneria</taxon>
    </lineage>
</organism>
<evidence type="ECO:0000313" key="1">
    <source>
        <dbReference type="EMBL" id="RKR06722.1"/>
    </source>
</evidence>
<evidence type="ECO:0008006" key="3">
    <source>
        <dbReference type="Google" id="ProtNLM"/>
    </source>
</evidence>
<dbReference type="Proteomes" id="UP000281975">
    <property type="component" value="Unassembled WGS sequence"/>
</dbReference>
<protein>
    <recommendedName>
        <fullName evidence="3">Poly A polymerase head domain-containing protein</fullName>
    </recommendedName>
</protein>
<keyword evidence="2" id="KW-1185">Reference proteome</keyword>
<dbReference type="RefSeq" id="WP_147408719.1">
    <property type="nucleotide sequence ID" value="NZ_RBIN01000002.1"/>
</dbReference>
<reference evidence="1 2" key="1">
    <citation type="submission" date="2018-10" db="EMBL/GenBank/DDBJ databases">
        <title>Genomic Encyclopedia of Type Strains, Phase IV (KMG-IV): sequencing the most valuable type-strain genomes for metagenomic binning, comparative biology and taxonomic classification.</title>
        <authorList>
            <person name="Goeker M."/>
        </authorList>
    </citation>
    <scope>NUCLEOTIDE SEQUENCE [LARGE SCALE GENOMIC DNA]</scope>
    <source>
        <strain evidence="1 2">DSM 23229</strain>
    </source>
</reference>
<evidence type="ECO:0000313" key="2">
    <source>
        <dbReference type="Proteomes" id="UP000281975"/>
    </source>
</evidence>
<proteinExistence type="predicted"/>
<gene>
    <name evidence="1" type="ORF">C7446_0717</name>
</gene>
<accession>A0A420WZK2</accession>
<dbReference type="EMBL" id="RBIN01000002">
    <property type="protein sequence ID" value="RKR06722.1"/>
    <property type="molecule type" value="Genomic_DNA"/>
</dbReference>
<dbReference type="AlphaFoldDB" id="A0A420WZK2"/>
<dbReference type="OrthoDB" id="5510318at2"/>